<dbReference type="InterPro" id="IPR027417">
    <property type="entry name" value="P-loop_NTPase"/>
</dbReference>
<sequence>MEYKCNICKDEGFIFYKKRMRDNRVYEFSRPCECQIQMQNEKRIEQSNISELFKRCTFFNFAENTNEQKQTKTKAVGFYREVTSQNPADDKATGLLLYGQVGSGKTHLAVATLNNFMKYGKSGLYVNYKDLVRRLSQIALDYNAYTSEIDRCINIDVLLIDDLFKSRSLKDITQAQLNYMYEIINYRYMNKKTTIFTTEKSSEELLEIDSAIASRILQMTDKRYVLNMNDIANYRLA</sequence>
<protein>
    <submittedName>
        <fullName evidence="2">IstB-like ATP-binding protein</fullName>
    </submittedName>
</protein>
<feature type="domain" description="IstB-like ATP-binding" evidence="1">
    <location>
        <begin position="91"/>
        <end position="217"/>
    </location>
</feature>
<dbReference type="GO" id="GO:0006260">
    <property type="term" value="P:DNA replication"/>
    <property type="evidence" value="ECO:0007669"/>
    <property type="project" value="TreeGrafter"/>
</dbReference>
<reference evidence="2 3" key="1">
    <citation type="submission" date="2012-07" db="EMBL/GenBank/DDBJ databases">
        <authorList>
            <person name="Durkin A.S."/>
            <person name="McCorrison J."/>
            <person name="Torralba M."/>
            <person name="Gillis M."/>
            <person name="Methe B."/>
            <person name="Sutton G."/>
            <person name="Nelson K.E."/>
        </authorList>
    </citation>
    <scope>NUCLEOTIDE SEQUENCE [LARGE SCALE GENOMIC DNA]</scope>
    <source>
        <strain evidence="2 3">OBRC8</strain>
    </source>
</reference>
<keyword evidence="2" id="KW-0067">ATP-binding</keyword>
<dbReference type="InterPro" id="IPR002611">
    <property type="entry name" value="IstB_ATP-bd"/>
</dbReference>
<dbReference type="AlphaFoldDB" id="J4WA66"/>
<gene>
    <name evidence="2" type="ORF">HMPREF1143_1726</name>
</gene>
<dbReference type="Proteomes" id="UP000005244">
    <property type="component" value="Unassembled WGS sequence"/>
</dbReference>
<dbReference type="GO" id="GO:0005524">
    <property type="term" value="F:ATP binding"/>
    <property type="evidence" value="ECO:0007669"/>
    <property type="project" value="UniProtKB-KW"/>
</dbReference>
<evidence type="ECO:0000259" key="1">
    <source>
        <dbReference type="Pfam" id="PF01695"/>
    </source>
</evidence>
<accession>J4WA66</accession>
<dbReference type="PANTHER" id="PTHR30050">
    <property type="entry name" value="CHROMOSOMAL REPLICATION INITIATOR PROTEIN DNAA"/>
    <property type="match status" value="1"/>
</dbReference>
<dbReference type="Gene3D" id="3.40.50.300">
    <property type="entry name" value="P-loop containing nucleotide triphosphate hydrolases"/>
    <property type="match status" value="1"/>
</dbReference>
<organism evidence="2 3">
    <name type="scientific">Peptoanaerobacter stomatis</name>
    <dbReference type="NCBI Taxonomy" id="796937"/>
    <lineage>
        <taxon>Bacteria</taxon>
        <taxon>Bacillati</taxon>
        <taxon>Bacillota</taxon>
        <taxon>Clostridia</taxon>
        <taxon>Peptostreptococcales</taxon>
        <taxon>Filifactoraceae</taxon>
        <taxon>Peptoanaerobacter</taxon>
    </lineage>
</organism>
<keyword evidence="3" id="KW-1185">Reference proteome</keyword>
<dbReference type="RefSeq" id="WP_009531002.1">
    <property type="nucleotide sequence ID" value="NZ_ALNK01000021.1"/>
</dbReference>
<dbReference type="Pfam" id="PF01695">
    <property type="entry name" value="IstB_IS21"/>
    <property type="match status" value="1"/>
</dbReference>
<dbReference type="SUPFAM" id="SSF52540">
    <property type="entry name" value="P-loop containing nucleoside triphosphate hydrolases"/>
    <property type="match status" value="1"/>
</dbReference>
<dbReference type="PANTHER" id="PTHR30050:SF10">
    <property type="entry name" value="PHAGE-LIKE ELEMENT PBSX PROTEIN XKDC"/>
    <property type="match status" value="1"/>
</dbReference>
<proteinExistence type="predicted"/>
<dbReference type="CDD" id="cd00009">
    <property type="entry name" value="AAA"/>
    <property type="match status" value="1"/>
</dbReference>
<name>J4WA66_9FIRM</name>
<evidence type="ECO:0000313" key="2">
    <source>
        <dbReference type="EMBL" id="EJU22546.1"/>
    </source>
</evidence>
<dbReference type="EMBL" id="ALNK01000021">
    <property type="protein sequence ID" value="EJU22546.1"/>
    <property type="molecule type" value="Genomic_DNA"/>
</dbReference>
<evidence type="ECO:0000313" key="3">
    <source>
        <dbReference type="Proteomes" id="UP000005244"/>
    </source>
</evidence>
<comment type="caution">
    <text evidence="2">The sequence shown here is derived from an EMBL/GenBank/DDBJ whole genome shotgun (WGS) entry which is preliminary data.</text>
</comment>
<keyword evidence="2" id="KW-0547">Nucleotide-binding</keyword>